<dbReference type="EC" id="1.7.1.17" evidence="6"/>
<sequence>MTRLLHLDASARPGLRGVDPHGSYSRALSHRFVSRWHAARPADPIRYRDLGAAPPQGVDHDWIRAEFTPHDRRDAQMIERLAESNALVDELIDTDLLVIGAPLYNFGMPTPLKAWVDGIVRIGRTVVFDPSRGDDPYVPLLADRPRRVVVLSSRGGHGMDAGGPLAHMNHLEPHLRTALGFIGIHDMHSIAVENEEFGGERLAASVAEAHARVDALVDTLLAGTAATAATTPATAAA</sequence>
<organism evidence="8 9">
    <name type="scientific">Marilutibacter alkalisoli</name>
    <dbReference type="NCBI Taxonomy" id="2591633"/>
    <lineage>
        <taxon>Bacteria</taxon>
        <taxon>Pseudomonadati</taxon>
        <taxon>Pseudomonadota</taxon>
        <taxon>Gammaproteobacteria</taxon>
        <taxon>Lysobacterales</taxon>
        <taxon>Lysobacteraceae</taxon>
        <taxon>Marilutibacter</taxon>
    </lineage>
</organism>
<dbReference type="GO" id="GO:0010181">
    <property type="term" value="F:FMN binding"/>
    <property type="evidence" value="ECO:0007669"/>
    <property type="project" value="UniProtKB-UniRule"/>
</dbReference>
<dbReference type="OrthoDB" id="9787136at2"/>
<evidence type="ECO:0000256" key="4">
    <source>
        <dbReference type="ARBA" id="ARBA00023027"/>
    </source>
</evidence>
<dbReference type="PANTHER" id="PTHR43741:SF2">
    <property type="entry name" value="FMN-DEPENDENT NADH:QUINONE OXIDOREDUCTASE"/>
    <property type="match status" value="1"/>
</dbReference>
<comment type="catalytic activity">
    <reaction evidence="5">
        <text>N,N-dimethyl-1,4-phenylenediamine + anthranilate + 2 NAD(+) = 2-(4-dimethylaminophenyl)diazenylbenzoate + 2 NADH + 2 H(+)</text>
        <dbReference type="Rhea" id="RHEA:55872"/>
        <dbReference type="ChEBI" id="CHEBI:15378"/>
        <dbReference type="ChEBI" id="CHEBI:15783"/>
        <dbReference type="ChEBI" id="CHEBI:16567"/>
        <dbReference type="ChEBI" id="CHEBI:57540"/>
        <dbReference type="ChEBI" id="CHEBI:57945"/>
        <dbReference type="ChEBI" id="CHEBI:71579"/>
        <dbReference type="EC" id="1.7.1.17"/>
    </reaction>
    <physiologicalReaction direction="right-to-left" evidence="5">
        <dbReference type="Rhea" id="RHEA:55874"/>
    </physiologicalReaction>
</comment>
<dbReference type="InterPro" id="IPR029039">
    <property type="entry name" value="Flavoprotein-like_sf"/>
</dbReference>
<comment type="subunit">
    <text evidence="6">Homodimer.</text>
</comment>
<comment type="catalytic activity">
    <reaction evidence="6">
        <text>2 a quinone + NADH + H(+) = 2 a 1,4-benzosemiquinone + NAD(+)</text>
        <dbReference type="Rhea" id="RHEA:65952"/>
        <dbReference type="ChEBI" id="CHEBI:15378"/>
        <dbReference type="ChEBI" id="CHEBI:57540"/>
        <dbReference type="ChEBI" id="CHEBI:57945"/>
        <dbReference type="ChEBI" id="CHEBI:132124"/>
        <dbReference type="ChEBI" id="CHEBI:134225"/>
    </reaction>
</comment>
<proteinExistence type="inferred from homology"/>
<dbReference type="HAMAP" id="MF_01216">
    <property type="entry name" value="Azoreductase_type1"/>
    <property type="match status" value="1"/>
</dbReference>
<comment type="function">
    <text evidence="6">Quinone reductase that provides resistance to thiol-specific stress caused by electrophilic quinones.</text>
</comment>
<dbReference type="AlphaFoldDB" id="A0A514BUY8"/>
<protein>
    <recommendedName>
        <fullName evidence="6">FMN dependent NADH:quinone oxidoreductase</fullName>
        <ecNumber evidence="6">1.6.5.-</ecNumber>
    </recommendedName>
    <alternativeName>
        <fullName evidence="6">Azo-dye reductase</fullName>
    </alternativeName>
    <alternativeName>
        <fullName evidence="6">FMN-dependent NADH-azo compound oxidoreductase</fullName>
    </alternativeName>
    <alternativeName>
        <fullName evidence="6">FMN-dependent NADH-azoreductase</fullName>
        <ecNumber evidence="6">1.7.1.17</ecNumber>
    </alternativeName>
</protein>
<dbReference type="Gene3D" id="3.40.50.360">
    <property type="match status" value="1"/>
</dbReference>
<feature type="domain" description="Flavodoxin-like fold" evidence="7">
    <location>
        <begin position="3"/>
        <end position="215"/>
    </location>
</feature>
<keyword evidence="1 6" id="KW-0285">Flavoprotein</keyword>
<dbReference type="GO" id="GO:0016652">
    <property type="term" value="F:oxidoreductase activity, acting on NAD(P)H as acceptor"/>
    <property type="evidence" value="ECO:0007669"/>
    <property type="project" value="UniProtKB-UniRule"/>
</dbReference>
<evidence type="ECO:0000256" key="2">
    <source>
        <dbReference type="ARBA" id="ARBA00022643"/>
    </source>
</evidence>
<feature type="binding site" evidence="6">
    <location>
        <begin position="23"/>
        <end position="25"/>
    </location>
    <ligand>
        <name>FMN</name>
        <dbReference type="ChEBI" id="CHEBI:58210"/>
    </ligand>
</feature>
<dbReference type="EMBL" id="CP041242">
    <property type="protein sequence ID" value="QDH71172.1"/>
    <property type="molecule type" value="Genomic_DNA"/>
</dbReference>
<keyword evidence="2 6" id="KW-0288">FMN</keyword>
<keyword evidence="3 6" id="KW-0560">Oxidoreductase</keyword>
<dbReference type="InterPro" id="IPR003680">
    <property type="entry name" value="Flavodoxin_fold"/>
</dbReference>
<feature type="binding site" evidence="6">
    <location>
        <position position="10"/>
    </location>
    <ligand>
        <name>FMN</name>
        <dbReference type="ChEBI" id="CHEBI:58210"/>
    </ligand>
</feature>
<dbReference type="GO" id="GO:0009055">
    <property type="term" value="F:electron transfer activity"/>
    <property type="evidence" value="ECO:0007669"/>
    <property type="project" value="UniProtKB-UniRule"/>
</dbReference>
<evidence type="ECO:0000313" key="9">
    <source>
        <dbReference type="Proteomes" id="UP000317199"/>
    </source>
</evidence>
<evidence type="ECO:0000256" key="1">
    <source>
        <dbReference type="ARBA" id="ARBA00022630"/>
    </source>
</evidence>
<gene>
    <name evidence="6" type="primary">azoR</name>
    <name evidence="8" type="ORF">FKV23_14555</name>
</gene>
<dbReference type="InterPro" id="IPR050104">
    <property type="entry name" value="FMN-dep_NADH:Q_OxRdtase_AzoR1"/>
</dbReference>
<evidence type="ECO:0000313" key="8">
    <source>
        <dbReference type="EMBL" id="QDH71172.1"/>
    </source>
</evidence>
<comment type="similarity">
    <text evidence="6">Belongs to the azoreductase type 1 family.</text>
</comment>
<evidence type="ECO:0000259" key="7">
    <source>
        <dbReference type="Pfam" id="PF02525"/>
    </source>
</evidence>
<evidence type="ECO:0000256" key="3">
    <source>
        <dbReference type="ARBA" id="ARBA00023002"/>
    </source>
</evidence>
<dbReference type="InterPro" id="IPR023048">
    <property type="entry name" value="NADH:quinone_OxRdtase_FMN_depd"/>
</dbReference>
<comment type="caution">
    <text evidence="6">Lacks conserved residue(s) required for the propagation of feature annotation.</text>
</comment>
<comment type="function">
    <text evidence="6">Also exhibits azoreductase activity. Catalyzes the reductive cleavage of the azo bond in aromatic azo compounds to the corresponding amines.</text>
</comment>
<dbReference type="KEGG" id="lyj:FKV23_14555"/>
<comment type="cofactor">
    <cofactor evidence="6">
        <name>FMN</name>
        <dbReference type="ChEBI" id="CHEBI:58210"/>
    </cofactor>
    <text evidence="6">Binds 1 FMN per subunit.</text>
</comment>
<dbReference type="GO" id="GO:0016655">
    <property type="term" value="F:oxidoreductase activity, acting on NAD(P)H, quinone or similar compound as acceptor"/>
    <property type="evidence" value="ECO:0007669"/>
    <property type="project" value="InterPro"/>
</dbReference>
<reference evidence="8 9" key="1">
    <citation type="submission" date="2019-06" db="EMBL/GenBank/DDBJ databases">
        <title>Lysobacter alkalisoli sp. nov. isolated from saline-alkali soil.</title>
        <authorList>
            <person name="Sun J.-Q."/>
            <person name="Xu L."/>
        </authorList>
    </citation>
    <scope>NUCLEOTIDE SEQUENCE [LARGE SCALE GENOMIC DNA]</scope>
    <source>
        <strain evidence="8 9">SJ-36</strain>
    </source>
</reference>
<keyword evidence="9" id="KW-1185">Reference proteome</keyword>
<evidence type="ECO:0000256" key="6">
    <source>
        <dbReference type="HAMAP-Rule" id="MF_01216"/>
    </source>
</evidence>
<dbReference type="PANTHER" id="PTHR43741">
    <property type="entry name" value="FMN-DEPENDENT NADH-AZOREDUCTASE 1"/>
    <property type="match status" value="1"/>
</dbReference>
<dbReference type="RefSeq" id="WP_141624504.1">
    <property type="nucleotide sequence ID" value="NZ_CP041242.1"/>
</dbReference>
<dbReference type="Pfam" id="PF02525">
    <property type="entry name" value="Flavodoxin_2"/>
    <property type="match status" value="1"/>
</dbReference>
<dbReference type="EC" id="1.6.5.-" evidence="6"/>
<name>A0A514BUY8_9GAMM</name>
<dbReference type="Proteomes" id="UP000317199">
    <property type="component" value="Chromosome"/>
</dbReference>
<dbReference type="SUPFAM" id="SSF52218">
    <property type="entry name" value="Flavoproteins"/>
    <property type="match status" value="1"/>
</dbReference>
<feature type="binding site" evidence="6">
    <location>
        <begin position="153"/>
        <end position="156"/>
    </location>
    <ligand>
        <name>FMN</name>
        <dbReference type="ChEBI" id="CHEBI:58210"/>
    </ligand>
</feature>
<keyword evidence="4 6" id="KW-0520">NAD</keyword>
<evidence type="ECO:0000256" key="5">
    <source>
        <dbReference type="ARBA" id="ARBA00048542"/>
    </source>
</evidence>
<accession>A0A514BUY8</accession>